<evidence type="ECO:0000256" key="1">
    <source>
        <dbReference type="SAM" id="SignalP"/>
    </source>
</evidence>
<feature type="chain" id="PRO_5047453358" evidence="1">
    <location>
        <begin position="20"/>
        <end position="739"/>
    </location>
</feature>
<name>A0ABT8R270_9BACT</name>
<keyword evidence="3" id="KW-1185">Reference proteome</keyword>
<dbReference type="PANTHER" id="PTHR37841">
    <property type="entry name" value="GLR2918 PROTEIN"/>
    <property type="match status" value="1"/>
</dbReference>
<dbReference type="RefSeq" id="WP_302036991.1">
    <property type="nucleotide sequence ID" value="NZ_JAUKPO010000003.1"/>
</dbReference>
<comment type="caution">
    <text evidence="2">The sequence shown here is derived from an EMBL/GenBank/DDBJ whole genome shotgun (WGS) entry which is preliminary data.</text>
</comment>
<dbReference type="InterPro" id="IPR032774">
    <property type="entry name" value="WG_beta_rep"/>
</dbReference>
<reference evidence="2" key="1">
    <citation type="submission" date="2023-07" db="EMBL/GenBank/DDBJ databases">
        <title>The genome sequence of Rhodocytophaga aerolata KACC 12507.</title>
        <authorList>
            <person name="Zhang X."/>
        </authorList>
    </citation>
    <scope>NUCLEOTIDE SEQUENCE</scope>
    <source>
        <strain evidence="2">KACC 12507</strain>
    </source>
</reference>
<sequence>MYRIYYYFLFLCFSIPSFAQSSQPLFLFKDQQAQFGYKNESGQIILEARYEEAFPFTDNYAFVKKNNAWGLINTKGKEVIPASYEDLGWMLPKDKSAVMGGEILGYKQSGKWGLISTKNKIIRSAAYDIMLPFSGDKIKVGQVSVSPVADTLYGVIDIQGKVVIPLQYHALETTPVDGILLAGSNKLYAYASTEKIQCTIKAYGLLNWANTVILPIEHKAIRTENQELQITPFNSWKIIGSLDSVATYGLDTLYAISGQHYAFSIQSKVGILDTTGVLHANMDGIQPEHNGFIIYQTATKYGVLVDEKAVLQSFLPAVYDRIHIDSPEFIRAGTRNETGWQWEILKRQGATKTNITQQPYSWIEPITQHPLIKVENNGKYGYINQQGEEVIPLQYDFLGEVTDSICVAVYKGKHGILHQNGKWVIEPKADYFAMNQFGYYIRKIAGKYEVLDNTGRVKYTSTEPMQFVADGSIAIQQKGKYGRISTTGMPCIPAAYDSISPMTPDHTFWAYSGKNIFLYSSKGEVLVKPGSGIQKIIYQQEQEFLPAIINGRYGFVDSFGRLRLANRYEDVRPFEGNLAAVRLAGKWGFITKQDKLVIQPYYEEVGLIQDGKLLAKKDNKYGIIDVTGKILTPFSFDKITRHSTGVYLFEHKGKQGMLNKRGFEVLYAKYDQILPQQDNKAILRTNNKYGLADAKGIVIIPPLFDILVKNPFAASYIGLEKATSFTFQPLNTKVKATAK</sequence>
<evidence type="ECO:0000313" key="3">
    <source>
        <dbReference type="Proteomes" id="UP001168528"/>
    </source>
</evidence>
<accession>A0ABT8R270</accession>
<gene>
    <name evidence="2" type="ORF">Q0590_08000</name>
</gene>
<evidence type="ECO:0000313" key="2">
    <source>
        <dbReference type="EMBL" id="MDO1446190.1"/>
    </source>
</evidence>
<organism evidence="2 3">
    <name type="scientific">Rhodocytophaga aerolata</name>
    <dbReference type="NCBI Taxonomy" id="455078"/>
    <lineage>
        <taxon>Bacteria</taxon>
        <taxon>Pseudomonadati</taxon>
        <taxon>Bacteroidota</taxon>
        <taxon>Cytophagia</taxon>
        <taxon>Cytophagales</taxon>
        <taxon>Rhodocytophagaceae</taxon>
        <taxon>Rhodocytophaga</taxon>
    </lineage>
</organism>
<dbReference type="EMBL" id="JAUKPO010000003">
    <property type="protein sequence ID" value="MDO1446190.1"/>
    <property type="molecule type" value="Genomic_DNA"/>
</dbReference>
<dbReference type="Pfam" id="PF14903">
    <property type="entry name" value="WG_beta_rep"/>
    <property type="match status" value="5"/>
</dbReference>
<proteinExistence type="predicted"/>
<dbReference type="SUPFAM" id="SSF69360">
    <property type="entry name" value="Cell wall binding repeat"/>
    <property type="match status" value="1"/>
</dbReference>
<protein>
    <submittedName>
        <fullName evidence="2">WG repeat-containing protein</fullName>
    </submittedName>
</protein>
<feature type="signal peptide" evidence="1">
    <location>
        <begin position="1"/>
        <end position="19"/>
    </location>
</feature>
<keyword evidence="1" id="KW-0732">Signal</keyword>
<dbReference type="PANTHER" id="PTHR37841:SF1">
    <property type="entry name" value="DUF3298 DOMAIN-CONTAINING PROTEIN"/>
    <property type="match status" value="1"/>
</dbReference>
<dbReference type="Proteomes" id="UP001168528">
    <property type="component" value="Unassembled WGS sequence"/>
</dbReference>